<sequence>MVTMLRPSLWAAVAAMALFITCITSNPVYSEEEWKSLNNPQSRILFYRFLQSYFDGRDDNLLNVDKVVAGLDSRAVDSYLEEQLHGLQSNSLHDV</sequence>
<dbReference type="Pfam" id="PF15846">
    <property type="entry name" value="DUF4720"/>
    <property type="match status" value="1"/>
</dbReference>
<dbReference type="InterPro" id="IPR031699">
    <property type="entry name" value="DUF4720"/>
</dbReference>
<comment type="caution">
    <text evidence="2">The sequence shown here is derived from an EMBL/GenBank/DDBJ whole genome shotgun (WGS) entry which is preliminary data.</text>
</comment>
<keyword evidence="1" id="KW-0732">Signal</keyword>
<dbReference type="EMBL" id="JAFJMO010000001">
    <property type="protein sequence ID" value="KAJ8288091.1"/>
    <property type="molecule type" value="Genomic_DNA"/>
</dbReference>
<dbReference type="OrthoDB" id="9882381at2759"/>
<proteinExistence type="predicted"/>
<gene>
    <name evidence="2" type="ORF">COCON_G00007500</name>
</gene>
<name>A0A9Q1I8R0_CONCO</name>
<feature type="signal peptide" evidence="1">
    <location>
        <begin position="1"/>
        <end position="25"/>
    </location>
</feature>
<evidence type="ECO:0000313" key="2">
    <source>
        <dbReference type="EMBL" id="KAJ8288091.1"/>
    </source>
</evidence>
<reference evidence="2" key="1">
    <citation type="journal article" date="2023" name="Science">
        <title>Genome structures resolve the early diversification of teleost fishes.</title>
        <authorList>
            <person name="Parey E."/>
            <person name="Louis A."/>
            <person name="Montfort J."/>
            <person name="Bouchez O."/>
            <person name="Roques C."/>
            <person name="Iampietro C."/>
            <person name="Lluch J."/>
            <person name="Castinel A."/>
            <person name="Donnadieu C."/>
            <person name="Desvignes T."/>
            <person name="Floi Bucao C."/>
            <person name="Jouanno E."/>
            <person name="Wen M."/>
            <person name="Mejri S."/>
            <person name="Dirks R."/>
            <person name="Jansen H."/>
            <person name="Henkel C."/>
            <person name="Chen W.J."/>
            <person name="Zahm M."/>
            <person name="Cabau C."/>
            <person name="Klopp C."/>
            <person name="Thompson A.W."/>
            <person name="Robinson-Rechavi M."/>
            <person name="Braasch I."/>
            <person name="Lecointre G."/>
            <person name="Bobe J."/>
            <person name="Postlethwait J.H."/>
            <person name="Berthelot C."/>
            <person name="Roest Crollius H."/>
            <person name="Guiguen Y."/>
        </authorList>
    </citation>
    <scope>NUCLEOTIDE SEQUENCE</scope>
    <source>
        <strain evidence="2">Concon-B</strain>
    </source>
</reference>
<accession>A0A9Q1I8R0</accession>
<organism evidence="2 3">
    <name type="scientific">Conger conger</name>
    <name type="common">Conger eel</name>
    <name type="synonym">Muraena conger</name>
    <dbReference type="NCBI Taxonomy" id="82655"/>
    <lineage>
        <taxon>Eukaryota</taxon>
        <taxon>Metazoa</taxon>
        <taxon>Chordata</taxon>
        <taxon>Craniata</taxon>
        <taxon>Vertebrata</taxon>
        <taxon>Euteleostomi</taxon>
        <taxon>Actinopterygii</taxon>
        <taxon>Neopterygii</taxon>
        <taxon>Teleostei</taxon>
        <taxon>Anguilliformes</taxon>
        <taxon>Congridae</taxon>
        <taxon>Conger</taxon>
    </lineage>
</organism>
<dbReference type="AlphaFoldDB" id="A0A9Q1I8R0"/>
<keyword evidence="3" id="KW-1185">Reference proteome</keyword>
<dbReference type="Proteomes" id="UP001152803">
    <property type="component" value="Unassembled WGS sequence"/>
</dbReference>
<evidence type="ECO:0000313" key="3">
    <source>
        <dbReference type="Proteomes" id="UP001152803"/>
    </source>
</evidence>
<feature type="chain" id="PRO_5040358217" evidence="1">
    <location>
        <begin position="26"/>
        <end position="95"/>
    </location>
</feature>
<evidence type="ECO:0000256" key="1">
    <source>
        <dbReference type="SAM" id="SignalP"/>
    </source>
</evidence>
<protein>
    <submittedName>
        <fullName evidence="2">Uncharacterized protein</fullName>
    </submittedName>
</protein>